<name>A0A3D8HDX4_9BACT</name>
<reference evidence="1 4" key="2">
    <citation type="submission" date="2020-08" db="EMBL/GenBank/DDBJ databases">
        <title>Genome public.</title>
        <authorList>
            <person name="Liu C."/>
            <person name="Sun Q."/>
        </authorList>
    </citation>
    <scope>NUCLEOTIDE SEQUENCE [LARGE SCALE GENOMIC DNA]</scope>
    <source>
        <strain evidence="1 4">426_9</strain>
    </source>
</reference>
<evidence type="ECO:0000313" key="2">
    <source>
        <dbReference type="EMBL" id="RDU48747.1"/>
    </source>
</evidence>
<sequence length="165" mass="19155">MYQDLKDLFGKEIPSVKKFNLKLSTLPAEKHPFYYKAAYDAAFTEWDTLAKSYRTFLTNLLLHDKQRTADYLRRHTVFGSLVYILREPVLLRRLLSLSEGKGNGGVPSYRHLSFCLLLAFDFSETVDYLSDKLRKDSATTDDLCDLMDLVRLDNEPGHLRPHTLY</sequence>
<reference evidence="2 3" key="1">
    <citation type="submission" date="2018-07" db="EMBL/GenBank/DDBJ databases">
        <title>Parabacteroides acidifaciens nov. sp., isolated from human feces.</title>
        <authorList>
            <person name="Wang Y.J."/>
        </authorList>
    </citation>
    <scope>NUCLEOTIDE SEQUENCE [LARGE SCALE GENOMIC DNA]</scope>
    <source>
        <strain evidence="2 3">426-9</strain>
    </source>
</reference>
<evidence type="ECO:0000313" key="3">
    <source>
        <dbReference type="Proteomes" id="UP000256321"/>
    </source>
</evidence>
<dbReference type="RefSeq" id="WP_115500007.1">
    <property type="nucleotide sequence ID" value="NZ_JACRTI010000030.1"/>
</dbReference>
<evidence type="ECO:0000313" key="1">
    <source>
        <dbReference type="EMBL" id="MBC8602502.1"/>
    </source>
</evidence>
<dbReference type="Proteomes" id="UP000256321">
    <property type="component" value="Unassembled WGS sequence"/>
</dbReference>
<dbReference type="EMBL" id="QREV01000030">
    <property type="protein sequence ID" value="RDU48747.1"/>
    <property type="molecule type" value="Genomic_DNA"/>
</dbReference>
<dbReference type="Proteomes" id="UP000629596">
    <property type="component" value="Unassembled WGS sequence"/>
</dbReference>
<dbReference type="EMBL" id="JACRTI010000030">
    <property type="protein sequence ID" value="MBC8602502.1"/>
    <property type="molecule type" value="Genomic_DNA"/>
</dbReference>
<evidence type="ECO:0000313" key="4">
    <source>
        <dbReference type="Proteomes" id="UP000629596"/>
    </source>
</evidence>
<keyword evidence="4" id="KW-1185">Reference proteome</keyword>
<organism evidence="2 3">
    <name type="scientific">Parabacteroides acidifaciens</name>
    <dbReference type="NCBI Taxonomy" id="2290935"/>
    <lineage>
        <taxon>Bacteria</taxon>
        <taxon>Pseudomonadati</taxon>
        <taxon>Bacteroidota</taxon>
        <taxon>Bacteroidia</taxon>
        <taxon>Bacteroidales</taxon>
        <taxon>Tannerellaceae</taxon>
        <taxon>Parabacteroides</taxon>
    </lineage>
</organism>
<gene>
    <name evidence="2" type="ORF">DWU89_12670</name>
    <name evidence="1" type="ORF">H8784_12360</name>
</gene>
<comment type="caution">
    <text evidence="2">The sequence shown here is derived from an EMBL/GenBank/DDBJ whole genome shotgun (WGS) entry which is preliminary data.</text>
</comment>
<protein>
    <submittedName>
        <fullName evidence="2">Uncharacterized protein</fullName>
    </submittedName>
</protein>
<dbReference type="AlphaFoldDB" id="A0A3D8HDX4"/>
<accession>A0A3D8HDX4</accession>
<proteinExistence type="predicted"/>